<evidence type="ECO:0000313" key="1">
    <source>
        <dbReference type="EMBL" id="OMG56069.1"/>
    </source>
</evidence>
<evidence type="ECO:0008006" key="3">
    <source>
        <dbReference type="Google" id="ProtNLM"/>
    </source>
</evidence>
<organism evidence="1 2">
    <name type="scientific">Azonexus hydrophilus</name>
    <dbReference type="NCBI Taxonomy" id="418702"/>
    <lineage>
        <taxon>Bacteria</taxon>
        <taxon>Pseudomonadati</taxon>
        <taxon>Pseudomonadota</taxon>
        <taxon>Betaproteobacteria</taxon>
        <taxon>Rhodocyclales</taxon>
        <taxon>Azonexaceae</taxon>
        <taxon>Azonexus</taxon>
    </lineage>
</organism>
<keyword evidence="2" id="KW-1185">Reference proteome</keyword>
<evidence type="ECO:0000313" key="2">
    <source>
        <dbReference type="Proteomes" id="UP000187526"/>
    </source>
</evidence>
<reference evidence="1 2" key="1">
    <citation type="submission" date="2016-10" db="EMBL/GenBank/DDBJ databases">
        <title>Alkaliphiles isolated from bioreactors.</title>
        <authorList>
            <person name="Salah Z."/>
            <person name="Rout S.P."/>
            <person name="Humphreys P.N."/>
        </authorList>
    </citation>
    <scope>NUCLEOTIDE SEQUENCE [LARGE SCALE GENOMIC DNA]</scope>
    <source>
        <strain evidence="1 2">ZS02</strain>
    </source>
</reference>
<name>A0A1R1IBX9_9RHOO</name>
<dbReference type="AlphaFoldDB" id="A0A1R1IBX9"/>
<dbReference type="Proteomes" id="UP000187526">
    <property type="component" value="Unassembled WGS sequence"/>
</dbReference>
<accession>A0A1R1IBX9</accession>
<dbReference type="STRING" id="418702.BJN45_00020"/>
<dbReference type="OrthoDB" id="8527899at2"/>
<gene>
    <name evidence="1" type="ORF">BJN45_00020</name>
</gene>
<sequence>MDVSGMGSLSSAMTQEQTGAAAAMLVLKKSIDLEASNAQQLLQALPQVSSNPPNLGNSVDIKA</sequence>
<dbReference type="Pfam" id="PF14070">
    <property type="entry name" value="YjfB_motility"/>
    <property type="match status" value="1"/>
</dbReference>
<proteinExistence type="predicted"/>
<comment type="caution">
    <text evidence="1">The sequence shown here is derived from an EMBL/GenBank/DDBJ whole genome shotgun (WGS) entry which is preliminary data.</text>
</comment>
<dbReference type="EMBL" id="MTHD01000001">
    <property type="protein sequence ID" value="OMG56069.1"/>
    <property type="molecule type" value="Genomic_DNA"/>
</dbReference>
<dbReference type="RefSeq" id="WP_076090862.1">
    <property type="nucleotide sequence ID" value="NZ_MTHD01000001.1"/>
</dbReference>
<dbReference type="InterPro" id="IPR025906">
    <property type="entry name" value="YjfB_motility"/>
</dbReference>
<protein>
    <recommendedName>
        <fullName evidence="3">Motility protein</fullName>
    </recommendedName>
</protein>